<evidence type="ECO:0008006" key="4">
    <source>
        <dbReference type="Google" id="ProtNLM"/>
    </source>
</evidence>
<name>A0A4Q8QCK3_9FLAO</name>
<dbReference type="AlphaFoldDB" id="A0A4Q8QCK3"/>
<evidence type="ECO:0000256" key="1">
    <source>
        <dbReference type="SAM" id="SignalP"/>
    </source>
</evidence>
<organism evidence="2 3">
    <name type="scientific">Flagellimonas allohymeniacidonis</name>
    <dbReference type="NCBI Taxonomy" id="2517819"/>
    <lineage>
        <taxon>Bacteria</taxon>
        <taxon>Pseudomonadati</taxon>
        <taxon>Bacteroidota</taxon>
        <taxon>Flavobacteriia</taxon>
        <taxon>Flavobacteriales</taxon>
        <taxon>Flavobacteriaceae</taxon>
        <taxon>Flagellimonas</taxon>
    </lineage>
</organism>
<feature type="chain" id="PRO_5020657165" description="Nuclear transport factor 2 family protein" evidence="1">
    <location>
        <begin position="20"/>
        <end position="143"/>
    </location>
</feature>
<protein>
    <recommendedName>
        <fullName evidence="4">Nuclear transport factor 2 family protein</fullName>
    </recommendedName>
</protein>
<dbReference type="SUPFAM" id="SSF54427">
    <property type="entry name" value="NTF2-like"/>
    <property type="match status" value="1"/>
</dbReference>
<feature type="signal peptide" evidence="1">
    <location>
        <begin position="1"/>
        <end position="19"/>
    </location>
</feature>
<sequence>MRNLILFCFAFTTFFVSIAQESDYQLVEKTVNYYLEGGTNNDFETLKKAFHETATMKFIGKEGYREVNALEFFGKGMKPGPKQNRQTRIADITIAGNAANARLEIDYPTFTFIDFMNLLKIDGEWKVVSKIFYRKPGTVSEMK</sequence>
<accession>A0A4Q8QCK3</accession>
<dbReference type="Gene3D" id="3.10.450.50">
    <property type="match status" value="1"/>
</dbReference>
<dbReference type="Proteomes" id="UP000291981">
    <property type="component" value="Unassembled WGS sequence"/>
</dbReference>
<dbReference type="OrthoDB" id="8445243at2"/>
<dbReference type="InterPro" id="IPR032710">
    <property type="entry name" value="NTF2-like_dom_sf"/>
</dbReference>
<reference evidence="2 3" key="1">
    <citation type="submission" date="2019-02" db="EMBL/GenBank/DDBJ databases">
        <title>Draft genome sequence of Muricauda sp. 176CP4-71.</title>
        <authorList>
            <person name="Park J.-S."/>
        </authorList>
    </citation>
    <scope>NUCLEOTIDE SEQUENCE [LARGE SCALE GENOMIC DNA]</scope>
    <source>
        <strain evidence="2 3">176CP4-71</strain>
    </source>
</reference>
<keyword evidence="3" id="KW-1185">Reference proteome</keyword>
<comment type="caution">
    <text evidence="2">The sequence shown here is derived from an EMBL/GenBank/DDBJ whole genome shotgun (WGS) entry which is preliminary data.</text>
</comment>
<keyword evidence="1" id="KW-0732">Signal</keyword>
<proteinExistence type="predicted"/>
<evidence type="ECO:0000313" key="2">
    <source>
        <dbReference type="EMBL" id="TAI48105.1"/>
    </source>
</evidence>
<dbReference type="RefSeq" id="WP_130615524.1">
    <property type="nucleotide sequence ID" value="NZ_SGIU01000002.1"/>
</dbReference>
<evidence type="ECO:0000313" key="3">
    <source>
        <dbReference type="Proteomes" id="UP000291981"/>
    </source>
</evidence>
<dbReference type="EMBL" id="SGIU01000002">
    <property type="protein sequence ID" value="TAI48105.1"/>
    <property type="molecule type" value="Genomic_DNA"/>
</dbReference>
<dbReference type="InterPro" id="IPR039437">
    <property type="entry name" value="FrzH/put_lumazine-bd"/>
</dbReference>
<gene>
    <name evidence="2" type="ORF">EW142_15780</name>
</gene>
<dbReference type="Pfam" id="PF12893">
    <property type="entry name" value="Lumazine_bd_2"/>
    <property type="match status" value="1"/>
</dbReference>